<dbReference type="GO" id="GO:0007189">
    <property type="term" value="P:adenylate cyclase-activating G protein-coupled receptor signaling pathway"/>
    <property type="evidence" value="ECO:0007669"/>
    <property type="project" value="TreeGrafter"/>
</dbReference>
<reference evidence="6" key="1">
    <citation type="submission" date="2022-11" db="UniProtKB">
        <authorList>
            <consortium name="EnsemblMetazoa"/>
        </authorList>
    </citation>
    <scope>IDENTIFICATION</scope>
</reference>
<keyword evidence="4 5" id="KW-0472">Membrane</keyword>
<evidence type="ECO:0000256" key="3">
    <source>
        <dbReference type="ARBA" id="ARBA00022989"/>
    </source>
</evidence>
<proteinExistence type="predicted"/>
<keyword evidence="3 5" id="KW-1133">Transmembrane helix</keyword>
<dbReference type="PANTHER" id="PTHR23112">
    <property type="entry name" value="G PROTEIN-COUPLED RECEPTOR 157-RELATED"/>
    <property type="match status" value="1"/>
</dbReference>
<dbReference type="EnsemblMetazoa" id="XM_028659780.1">
    <property type="protein sequence ID" value="XP_028515581.1"/>
    <property type="gene ID" value="LOC114575254"/>
</dbReference>
<keyword evidence="2 5" id="KW-0812">Transmembrane</keyword>
<evidence type="ECO:0000256" key="2">
    <source>
        <dbReference type="ARBA" id="ARBA00022692"/>
    </source>
</evidence>
<dbReference type="SUPFAM" id="SSF81321">
    <property type="entry name" value="Family A G protein-coupled receptor-like"/>
    <property type="match status" value="1"/>
</dbReference>
<protein>
    <recommendedName>
        <fullName evidence="8">G-protein coupled receptors family 1 profile domain-containing protein</fullName>
    </recommendedName>
</protein>
<dbReference type="KEGG" id="epa:114575254"/>
<evidence type="ECO:0000256" key="1">
    <source>
        <dbReference type="ARBA" id="ARBA00004141"/>
    </source>
</evidence>
<dbReference type="Gene3D" id="1.20.1070.10">
    <property type="entry name" value="Rhodopsin 7-helix transmembrane proteins"/>
    <property type="match status" value="1"/>
</dbReference>
<dbReference type="PANTHER" id="PTHR23112:SF36">
    <property type="entry name" value="SI:DKEY-30C15.2 PROTEIN"/>
    <property type="match status" value="1"/>
</dbReference>
<evidence type="ECO:0000313" key="6">
    <source>
        <dbReference type="EnsemblMetazoa" id="XP_028515581.1"/>
    </source>
</evidence>
<evidence type="ECO:0000313" key="7">
    <source>
        <dbReference type="Proteomes" id="UP000887567"/>
    </source>
</evidence>
<evidence type="ECO:0000256" key="5">
    <source>
        <dbReference type="SAM" id="Phobius"/>
    </source>
</evidence>
<dbReference type="AlphaFoldDB" id="A0A913YMY1"/>
<comment type="subcellular location">
    <subcellularLocation>
        <location evidence="1">Membrane</location>
        <topology evidence="1">Multi-pass membrane protein</topology>
    </subcellularLocation>
</comment>
<dbReference type="GO" id="GO:0005886">
    <property type="term" value="C:plasma membrane"/>
    <property type="evidence" value="ECO:0007669"/>
    <property type="project" value="TreeGrafter"/>
</dbReference>
<evidence type="ECO:0008006" key="8">
    <source>
        <dbReference type="Google" id="ProtNLM"/>
    </source>
</evidence>
<dbReference type="Proteomes" id="UP000887567">
    <property type="component" value="Unplaced"/>
</dbReference>
<organism evidence="6 7">
    <name type="scientific">Exaiptasia diaphana</name>
    <name type="common">Tropical sea anemone</name>
    <name type="synonym">Aiptasia pulchella</name>
    <dbReference type="NCBI Taxonomy" id="2652724"/>
    <lineage>
        <taxon>Eukaryota</taxon>
        <taxon>Metazoa</taxon>
        <taxon>Cnidaria</taxon>
        <taxon>Anthozoa</taxon>
        <taxon>Hexacorallia</taxon>
        <taxon>Actiniaria</taxon>
        <taxon>Aiptasiidae</taxon>
        <taxon>Exaiptasia</taxon>
    </lineage>
</organism>
<name>A0A913YMY1_EXADI</name>
<dbReference type="RefSeq" id="XP_028515581.1">
    <property type="nucleotide sequence ID" value="XM_028659780.1"/>
</dbReference>
<keyword evidence="7" id="KW-1185">Reference proteome</keyword>
<dbReference type="OrthoDB" id="10070607at2759"/>
<sequence>MKMPVIENSSVSFLDIEVPFLTSSKIKVLGGFYIGTCILSILGSASIVIAVIIKKKLCNPEVRPIFHLSLADFVASLSLCIGAATYLQFGFNSTTRQFCSYVTAFSSVCDMPFYHNYL</sequence>
<feature type="transmembrane region" description="Helical" evidence="5">
    <location>
        <begin position="65"/>
        <end position="89"/>
    </location>
</feature>
<dbReference type="GeneID" id="114575254"/>
<feature type="transmembrane region" description="Helical" evidence="5">
    <location>
        <begin position="32"/>
        <end position="53"/>
    </location>
</feature>
<dbReference type="GO" id="GO:0004930">
    <property type="term" value="F:G protein-coupled receptor activity"/>
    <property type="evidence" value="ECO:0007669"/>
    <property type="project" value="TreeGrafter"/>
</dbReference>
<accession>A0A913YMY1</accession>
<evidence type="ECO:0000256" key="4">
    <source>
        <dbReference type="ARBA" id="ARBA00023136"/>
    </source>
</evidence>